<organism evidence="1 2">
    <name type="scientific">Romanomermis culicivorax</name>
    <name type="common">Nematode worm</name>
    <dbReference type="NCBI Taxonomy" id="13658"/>
    <lineage>
        <taxon>Eukaryota</taxon>
        <taxon>Metazoa</taxon>
        <taxon>Ecdysozoa</taxon>
        <taxon>Nematoda</taxon>
        <taxon>Enoplea</taxon>
        <taxon>Dorylaimia</taxon>
        <taxon>Mermithida</taxon>
        <taxon>Mermithoidea</taxon>
        <taxon>Mermithidae</taxon>
        <taxon>Romanomermis</taxon>
    </lineage>
</organism>
<dbReference type="AlphaFoldDB" id="A0A915IVW0"/>
<proteinExistence type="predicted"/>
<accession>A0A915IVW0</accession>
<protein>
    <submittedName>
        <fullName evidence="2">Uncharacterized protein</fullName>
    </submittedName>
</protein>
<dbReference type="Proteomes" id="UP000887565">
    <property type="component" value="Unplaced"/>
</dbReference>
<sequence length="140" mass="15746">MSVSLVDQFVDLHGDFPTQLAIKRVPNMARDLNSCKTKISDLAEKNAAPKCNLLIIMTMILMTTNNVFHKTQCRFRKGNRVYSSYCVTLVSDISGYRNQEKNSAASYGKVTKLSTKLLTLSFMKTSFSTDADDNRLHNLV</sequence>
<evidence type="ECO:0000313" key="1">
    <source>
        <dbReference type="Proteomes" id="UP000887565"/>
    </source>
</evidence>
<evidence type="ECO:0000313" key="2">
    <source>
        <dbReference type="WBParaSite" id="nRc.2.0.1.t17931-RA"/>
    </source>
</evidence>
<dbReference type="WBParaSite" id="nRc.2.0.1.t17931-RA">
    <property type="protein sequence ID" value="nRc.2.0.1.t17931-RA"/>
    <property type="gene ID" value="nRc.2.0.1.g17931"/>
</dbReference>
<keyword evidence="1" id="KW-1185">Reference proteome</keyword>
<reference evidence="2" key="1">
    <citation type="submission" date="2022-11" db="UniProtKB">
        <authorList>
            <consortium name="WormBaseParasite"/>
        </authorList>
    </citation>
    <scope>IDENTIFICATION</scope>
</reference>
<name>A0A915IVW0_ROMCU</name>